<dbReference type="InterPro" id="IPR006594">
    <property type="entry name" value="LisH"/>
</dbReference>
<protein>
    <submittedName>
        <fullName evidence="2">LisH domain-containing protein</fullName>
    </submittedName>
</protein>
<feature type="compositionally biased region" description="Polar residues" evidence="1">
    <location>
        <begin position="642"/>
        <end position="655"/>
    </location>
</feature>
<sequence length="679" mass="75374">MEITPDSTLAVLVYHYLLERCMADVAEKFAENCHHLQHIKRSPALCWNTPMRRLQEVLFDHNSLLAKMKRLLYKYHEVAPVPITLQLWDKVEYLMEYLYERATGNSTGNTVIECSTTLPCQTLTTNYAEGREGESAYQLEAATQQQEPPPMQQDSESGSQSKDTNQEIGPTSSKFEVLYVSNDTNEQLNTDTVVVRMESNEIVTDMQTGSVESFITLEDAEVAVGQQVEITTLLVEPEQPPSNSLPSLPTIEADIDHANVSANKENQEQMLMPPDSQSEAEQQNETIEHVMDLTENSPTTALQPEGTMAEANSTTPPKERPKPTKQPIDAEALEEWRRIRSINNRNFDDHIRQLNHQLELMNRMAEPKKPGTMKPKPSPKNKKCKTTIKPVMPTVRTTRSAQKQKVVNVLDKKANGTAKRAAAAPTVNKYTTLNDSDTTDFASSSDEDEDVKGMARRIKEYRKQQKHSQKKDKRSEEPTSQSNVFTLPSSLPQCRVNLIAGRSPRVPTVQRGLRNRTPSTSPVSTPVKLSKSIIDNAAGPSSSRVGAVRQQLLQSGAKVKELIGAIDHPNAAKSTSPQQQQQQPGPVALSPKNRRPVRACTVNRKTIVASTPLKQTVPNMENMVSTPIPSDREAESMRKSVSDPNASTESSIPETNQEETVDAGEAAIYAVLAQLHGDN</sequence>
<feature type="region of interest" description="Disordered" evidence="1">
    <location>
        <begin position="502"/>
        <end position="527"/>
    </location>
</feature>
<feature type="region of interest" description="Disordered" evidence="1">
    <location>
        <begin position="570"/>
        <end position="596"/>
    </location>
</feature>
<proteinExistence type="predicted"/>
<feature type="region of interest" description="Disordered" evidence="1">
    <location>
        <begin position="431"/>
        <end position="488"/>
    </location>
</feature>
<accession>A0A182S039</accession>
<reference evidence="2" key="1">
    <citation type="submission" date="2020-05" db="UniProtKB">
        <authorList>
            <consortium name="EnsemblMetazoa"/>
        </authorList>
    </citation>
    <scope>IDENTIFICATION</scope>
    <source>
        <strain evidence="2">FUMOZ</strain>
    </source>
</reference>
<evidence type="ECO:0000256" key="1">
    <source>
        <dbReference type="SAM" id="MobiDB-lite"/>
    </source>
</evidence>
<dbReference type="PROSITE" id="PS50896">
    <property type="entry name" value="LISH"/>
    <property type="match status" value="1"/>
</dbReference>
<dbReference type="VEuPathDB" id="VectorBase:AFUN011922"/>
<dbReference type="EnsemblMetazoa" id="AFUN011922-RA">
    <property type="protein sequence ID" value="AFUN011922-PA"/>
    <property type="gene ID" value="AFUN011922"/>
</dbReference>
<organism evidence="2">
    <name type="scientific">Anopheles funestus</name>
    <name type="common">African malaria mosquito</name>
    <dbReference type="NCBI Taxonomy" id="62324"/>
    <lineage>
        <taxon>Eukaryota</taxon>
        <taxon>Metazoa</taxon>
        <taxon>Ecdysozoa</taxon>
        <taxon>Arthropoda</taxon>
        <taxon>Hexapoda</taxon>
        <taxon>Insecta</taxon>
        <taxon>Pterygota</taxon>
        <taxon>Neoptera</taxon>
        <taxon>Endopterygota</taxon>
        <taxon>Diptera</taxon>
        <taxon>Nematocera</taxon>
        <taxon>Culicoidea</taxon>
        <taxon>Culicidae</taxon>
        <taxon>Anophelinae</taxon>
        <taxon>Anopheles</taxon>
    </lineage>
</organism>
<name>A0A182S039_ANOFN</name>
<feature type="compositionally biased region" description="Basic and acidic residues" evidence="1">
    <location>
        <begin position="630"/>
        <end position="641"/>
    </location>
</feature>
<feature type="region of interest" description="Disordered" evidence="1">
    <location>
        <begin position="297"/>
        <end position="326"/>
    </location>
</feature>
<feature type="compositionally biased region" description="Basic and acidic residues" evidence="1">
    <location>
        <begin position="451"/>
        <end position="463"/>
    </location>
</feature>
<dbReference type="AlphaFoldDB" id="A0A182S039"/>
<feature type="compositionally biased region" description="Polar residues" evidence="1">
    <location>
        <begin position="141"/>
        <end position="171"/>
    </location>
</feature>
<feature type="region of interest" description="Disordered" evidence="1">
    <location>
        <begin position="621"/>
        <end position="660"/>
    </location>
</feature>
<feature type="region of interest" description="Disordered" evidence="1">
    <location>
        <begin position="140"/>
        <end position="171"/>
    </location>
</feature>
<evidence type="ECO:0000313" key="2">
    <source>
        <dbReference type="EnsemblMetazoa" id="AFUN011922-PA"/>
    </source>
</evidence>
<feature type="compositionally biased region" description="Low complexity" evidence="1">
    <location>
        <begin position="435"/>
        <end position="444"/>
    </location>
</feature>
<dbReference type="VEuPathDB" id="VectorBase:AFUN2_013442"/>
<feature type="compositionally biased region" description="Polar residues" evidence="1">
    <location>
        <begin position="478"/>
        <end position="488"/>
    </location>
</feature>